<feature type="non-terminal residue" evidence="1">
    <location>
        <position position="1"/>
    </location>
</feature>
<proteinExistence type="predicted"/>
<name>A0ABN9CW13_9NEOB</name>
<evidence type="ECO:0000313" key="1">
    <source>
        <dbReference type="EMBL" id="CAI9564398.1"/>
    </source>
</evidence>
<accession>A0ABN9CW13</accession>
<reference evidence="1" key="1">
    <citation type="submission" date="2023-05" db="EMBL/GenBank/DDBJ databases">
        <authorList>
            <person name="Stuckert A."/>
        </authorList>
    </citation>
    <scope>NUCLEOTIDE SEQUENCE</scope>
</reference>
<keyword evidence="2" id="KW-1185">Reference proteome</keyword>
<dbReference type="Proteomes" id="UP001162483">
    <property type="component" value="Unassembled WGS sequence"/>
</dbReference>
<dbReference type="EMBL" id="CATNWA010012985">
    <property type="protein sequence ID" value="CAI9564398.1"/>
    <property type="molecule type" value="Genomic_DNA"/>
</dbReference>
<protein>
    <submittedName>
        <fullName evidence="1">Uncharacterized protein</fullName>
    </submittedName>
</protein>
<gene>
    <name evidence="1" type="ORF">SPARVUS_LOCUS5888635</name>
</gene>
<sequence>RCHSRPQLSITGSQPVISHRHPGITEFLRRGRDLCIDNTDLFPVRSCIAEPYKACAYSEAHTQPSM</sequence>
<organism evidence="1 2">
    <name type="scientific">Staurois parvus</name>
    <dbReference type="NCBI Taxonomy" id="386267"/>
    <lineage>
        <taxon>Eukaryota</taxon>
        <taxon>Metazoa</taxon>
        <taxon>Chordata</taxon>
        <taxon>Craniata</taxon>
        <taxon>Vertebrata</taxon>
        <taxon>Euteleostomi</taxon>
        <taxon>Amphibia</taxon>
        <taxon>Batrachia</taxon>
        <taxon>Anura</taxon>
        <taxon>Neobatrachia</taxon>
        <taxon>Ranoidea</taxon>
        <taxon>Ranidae</taxon>
        <taxon>Staurois</taxon>
    </lineage>
</organism>
<comment type="caution">
    <text evidence="1">The sequence shown here is derived from an EMBL/GenBank/DDBJ whole genome shotgun (WGS) entry which is preliminary data.</text>
</comment>
<evidence type="ECO:0000313" key="2">
    <source>
        <dbReference type="Proteomes" id="UP001162483"/>
    </source>
</evidence>